<evidence type="ECO:0000259" key="1">
    <source>
        <dbReference type="Pfam" id="PF09917"/>
    </source>
</evidence>
<evidence type="ECO:0000313" key="2">
    <source>
        <dbReference type="EMBL" id="MBC2669954.1"/>
    </source>
</evidence>
<organism evidence="2 3">
    <name type="scientific">Novosphingobium piscinae</name>
    <dbReference type="NCBI Taxonomy" id="1507448"/>
    <lineage>
        <taxon>Bacteria</taxon>
        <taxon>Pseudomonadati</taxon>
        <taxon>Pseudomonadota</taxon>
        <taxon>Alphaproteobacteria</taxon>
        <taxon>Sphingomonadales</taxon>
        <taxon>Sphingomonadaceae</taxon>
        <taxon>Novosphingobium</taxon>
    </lineage>
</organism>
<dbReference type="AlphaFoldDB" id="A0A7X1FZY5"/>
<comment type="caution">
    <text evidence="2">The sequence shown here is derived from an EMBL/GenBank/DDBJ whole genome shotgun (WGS) entry which is preliminary data.</text>
</comment>
<sequence length="132" mass="14574">MLVLMLAQAAALSPDLAIGRWQTESRHGIVEIARCAAGLCGTLVASDGLRSNPDLRDSKNRDPALRQRNLRGLPMLQGFRWQDGAWSGGRLYNPEDGGTYSGTLTILGPDRLRLRGCIVWPLCKSQTWSRVR</sequence>
<name>A0A7X1FZY5_9SPHN</name>
<evidence type="ECO:0000313" key="3">
    <source>
        <dbReference type="Proteomes" id="UP000551327"/>
    </source>
</evidence>
<dbReference type="InterPro" id="IPR019223">
    <property type="entry name" value="DUF2147"/>
</dbReference>
<dbReference type="Gene3D" id="2.40.128.520">
    <property type="match status" value="1"/>
</dbReference>
<dbReference type="PANTHER" id="PTHR36919:SF2">
    <property type="entry name" value="BLL6627 PROTEIN"/>
    <property type="match status" value="1"/>
</dbReference>
<accession>A0A7X1FZY5</accession>
<proteinExistence type="predicted"/>
<gene>
    <name evidence="2" type="ORF">H7F53_12435</name>
</gene>
<reference evidence="2 3" key="1">
    <citation type="submission" date="2020-08" db="EMBL/GenBank/DDBJ databases">
        <title>The genome sequence of type strain Novosphingobium piscinae KCTC 42194.</title>
        <authorList>
            <person name="Liu Y."/>
        </authorList>
    </citation>
    <scope>NUCLEOTIDE SEQUENCE [LARGE SCALE GENOMIC DNA]</scope>
    <source>
        <strain evidence="2 3">KCTC 42194</strain>
    </source>
</reference>
<dbReference type="Pfam" id="PF09917">
    <property type="entry name" value="DUF2147"/>
    <property type="match status" value="1"/>
</dbReference>
<dbReference type="EMBL" id="JACLAX010000012">
    <property type="protein sequence ID" value="MBC2669954.1"/>
    <property type="molecule type" value="Genomic_DNA"/>
</dbReference>
<dbReference type="RefSeq" id="WP_185679819.1">
    <property type="nucleotide sequence ID" value="NZ_JACLAX010000012.1"/>
</dbReference>
<dbReference type="PANTHER" id="PTHR36919">
    <property type="entry name" value="BLR1215 PROTEIN"/>
    <property type="match status" value="1"/>
</dbReference>
<protein>
    <submittedName>
        <fullName evidence="2">DUF2147 domain-containing protein</fullName>
    </submittedName>
</protein>
<dbReference type="Proteomes" id="UP000551327">
    <property type="component" value="Unassembled WGS sequence"/>
</dbReference>
<keyword evidence="3" id="KW-1185">Reference proteome</keyword>
<feature type="domain" description="DUF2147" evidence="1">
    <location>
        <begin position="19"/>
        <end position="130"/>
    </location>
</feature>